<dbReference type="RefSeq" id="WP_160368966.1">
    <property type="nucleotide sequence ID" value="NZ_WSQA01000006.1"/>
</dbReference>
<evidence type="ECO:0000256" key="1">
    <source>
        <dbReference type="SAM" id="Phobius"/>
    </source>
</evidence>
<feature type="transmembrane region" description="Helical" evidence="1">
    <location>
        <begin position="100"/>
        <end position="120"/>
    </location>
</feature>
<gene>
    <name evidence="4" type="ORF">GQF63_09335</name>
</gene>
<comment type="caution">
    <text evidence="4">The sequence shown here is derived from an EMBL/GenBank/DDBJ whole genome shotgun (WGS) entry which is preliminary data.</text>
</comment>
<dbReference type="Proteomes" id="UP000435036">
    <property type="component" value="Unassembled WGS sequence"/>
</dbReference>
<dbReference type="OrthoDB" id="695923at2"/>
<feature type="domain" description="Protein FecR C-terminal" evidence="3">
    <location>
        <begin position="334"/>
        <end position="396"/>
    </location>
</feature>
<name>A0A6N8L139_9SPHI</name>
<evidence type="ECO:0000259" key="2">
    <source>
        <dbReference type="Pfam" id="PF04773"/>
    </source>
</evidence>
<dbReference type="Pfam" id="PF04773">
    <property type="entry name" value="FecR"/>
    <property type="match status" value="1"/>
</dbReference>
<dbReference type="Pfam" id="PF16344">
    <property type="entry name" value="FecR_C"/>
    <property type="match status" value="1"/>
</dbReference>
<dbReference type="EMBL" id="WSQA01000006">
    <property type="protein sequence ID" value="MVZ62221.1"/>
    <property type="molecule type" value="Genomic_DNA"/>
</dbReference>
<protein>
    <submittedName>
        <fullName evidence="4">DUF4974 domain-containing protein</fullName>
    </submittedName>
</protein>
<evidence type="ECO:0000313" key="4">
    <source>
        <dbReference type="EMBL" id="MVZ62221.1"/>
    </source>
</evidence>
<sequence length="406" mass="45742">MYNLDELLVLLKKQMDGSISETEAATLADLTARYPQIHQVLDKVQDDASLWEDLLRKLELQQKDEQAWEVSLIHRTHQKINATKHIVPISSRKSYRFLKIAATVLLVGMFSTLFITYSYLNRDSNIRIVHEINAPSSRAVLHLDDGSSLELDPAKVGLQVGENLTYADGSALGSEANLKAVKMATLEVPKGSSYQLALSDGSKVWLNAGSTLTYPLLFSAKERIVELKGEAYFEVAAKTHLASNGNTQIRTPFYIKTQKQTVEVIGTAFNIEAYAEDELEKTTLVHGKVKVHYTANTASSLFLEPGEQAQSSRVNIKKAAVQVQEVLGWKDNHFVFNNTDLSQALKILSRWYDFDIQYEGEIPQTQFYAAINRTNKLSTVLKILEKGGVKFRMEEENNRFRLIVRK</sequence>
<dbReference type="InterPro" id="IPR012373">
    <property type="entry name" value="Ferrdict_sens_TM"/>
</dbReference>
<feature type="domain" description="FecR protein" evidence="2">
    <location>
        <begin position="185"/>
        <end position="290"/>
    </location>
</feature>
<evidence type="ECO:0000313" key="5">
    <source>
        <dbReference type="Proteomes" id="UP000435036"/>
    </source>
</evidence>
<proteinExistence type="predicted"/>
<dbReference type="InterPro" id="IPR006860">
    <property type="entry name" value="FecR"/>
</dbReference>
<accession>A0A6N8L139</accession>
<keyword evidence="1" id="KW-0812">Transmembrane</keyword>
<dbReference type="Gene3D" id="2.60.120.1440">
    <property type="match status" value="1"/>
</dbReference>
<organism evidence="4 5">
    <name type="scientific">Sphingobacterium humi</name>
    <dbReference type="NCBI Taxonomy" id="1796905"/>
    <lineage>
        <taxon>Bacteria</taxon>
        <taxon>Pseudomonadati</taxon>
        <taxon>Bacteroidota</taxon>
        <taxon>Sphingobacteriia</taxon>
        <taxon>Sphingobacteriales</taxon>
        <taxon>Sphingobacteriaceae</taxon>
        <taxon>Sphingobacterium</taxon>
    </lineage>
</organism>
<dbReference type="AlphaFoldDB" id="A0A6N8L139"/>
<dbReference type="InterPro" id="IPR032508">
    <property type="entry name" value="FecR_C"/>
</dbReference>
<dbReference type="PANTHER" id="PTHR30273">
    <property type="entry name" value="PERIPLASMIC SIGNAL SENSOR AND SIGMA FACTOR ACTIVATOR FECR-RELATED"/>
    <property type="match status" value="1"/>
</dbReference>
<keyword evidence="1" id="KW-0472">Membrane</keyword>
<reference evidence="4 5" key="1">
    <citation type="submission" date="2019-12" db="EMBL/GenBank/DDBJ databases">
        <authorList>
            <person name="Dong K."/>
        </authorList>
    </citation>
    <scope>NUCLEOTIDE SEQUENCE [LARGE SCALE GENOMIC DNA]</scope>
    <source>
        <strain evidence="4 5">JCM 31225</strain>
    </source>
</reference>
<dbReference type="GO" id="GO:0016989">
    <property type="term" value="F:sigma factor antagonist activity"/>
    <property type="evidence" value="ECO:0007669"/>
    <property type="project" value="TreeGrafter"/>
</dbReference>
<evidence type="ECO:0000259" key="3">
    <source>
        <dbReference type="Pfam" id="PF16344"/>
    </source>
</evidence>
<dbReference type="Gene3D" id="3.55.50.30">
    <property type="match status" value="1"/>
</dbReference>
<keyword evidence="5" id="KW-1185">Reference proteome</keyword>
<dbReference type="PANTHER" id="PTHR30273:SF2">
    <property type="entry name" value="PROTEIN FECR"/>
    <property type="match status" value="1"/>
</dbReference>
<keyword evidence="1" id="KW-1133">Transmembrane helix</keyword>